<dbReference type="AlphaFoldDB" id="A0A8X7PQH3"/>
<accession>A0A8X7PQH3</accession>
<evidence type="ECO:0000313" key="2">
    <source>
        <dbReference type="EMBL" id="KAG2253779.1"/>
    </source>
</evidence>
<gene>
    <name evidence="2" type="ORF">Bca52824_083915</name>
</gene>
<evidence type="ECO:0000313" key="3">
    <source>
        <dbReference type="Proteomes" id="UP000886595"/>
    </source>
</evidence>
<name>A0A8X7PQH3_BRACI</name>
<feature type="region of interest" description="Disordered" evidence="1">
    <location>
        <begin position="23"/>
        <end position="62"/>
    </location>
</feature>
<sequence length="62" mass="6565">MPETGDVDRQIEQLMECKALSEAEVKTPAKASEGDSGGGVECSAVKCPSPLARHPRPVLRSD</sequence>
<comment type="caution">
    <text evidence="2">The sequence shown here is derived from an EMBL/GenBank/DDBJ whole genome shotgun (WGS) entry which is preliminary data.</text>
</comment>
<organism evidence="2 3">
    <name type="scientific">Brassica carinata</name>
    <name type="common">Ethiopian mustard</name>
    <name type="synonym">Abyssinian cabbage</name>
    <dbReference type="NCBI Taxonomy" id="52824"/>
    <lineage>
        <taxon>Eukaryota</taxon>
        <taxon>Viridiplantae</taxon>
        <taxon>Streptophyta</taxon>
        <taxon>Embryophyta</taxon>
        <taxon>Tracheophyta</taxon>
        <taxon>Spermatophyta</taxon>
        <taxon>Magnoliopsida</taxon>
        <taxon>eudicotyledons</taxon>
        <taxon>Gunneridae</taxon>
        <taxon>Pentapetalae</taxon>
        <taxon>rosids</taxon>
        <taxon>malvids</taxon>
        <taxon>Brassicales</taxon>
        <taxon>Brassicaceae</taxon>
        <taxon>Brassiceae</taxon>
        <taxon>Brassica</taxon>
    </lineage>
</organism>
<proteinExistence type="predicted"/>
<dbReference type="Proteomes" id="UP000886595">
    <property type="component" value="Unassembled WGS sequence"/>
</dbReference>
<feature type="compositionally biased region" description="Basic residues" evidence="1">
    <location>
        <begin position="53"/>
        <end position="62"/>
    </location>
</feature>
<reference evidence="2 3" key="1">
    <citation type="submission" date="2020-02" db="EMBL/GenBank/DDBJ databases">
        <authorList>
            <person name="Ma Q."/>
            <person name="Huang Y."/>
            <person name="Song X."/>
            <person name="Pei D."/>
        </authorList>
    </citation>
    <scope>NUCLEOTIDE SEQUENCE [LARGE SCALE GENOMIC DNA]</scope>
    <source>
        <strain evidence="2">Sxm20200214</strain>
        <tissue evidence="2">Leaf</tissue>
    </source>
</reference>
<dbReference type="EMBL" id="JAAMPC010000016">
    <property type="protein sequence ID" value="KAG2253779.1"/>
    <property type="molecule type" value="Genomic_DNA"/>
</dbReference>
<protein>
    <submittedName>
        <fullName evidence="2">Uncharacterized protein</fullName>
    </submittedName>
</protein>
<keyword evidence="3" id="KW-1185">Reference proteome</keyword>
<evidence type="ECO:0000256" key="1">
    <source>
        <dbReference type="SAM" id="MobiDB-lite"/>
    </source>
</evidence>